<sequence>IQAHIEEGKAKIETQYAEEVKNALDSFMKFKKEHPEIKLKKAEMQITSEKHKFNGTLDCLGNDGEEVLVDWKTGECKDDIEPRIFPEHIYQVGAYVKGYNEQEKKDIQKAYIVVLAKDAVSYNLREIGRIEIDATFKRVFLPALSIYYYQKGR</sequence>
<organism evidence="1">
    <name type="scientific">marine sediment metagenome</name>
    <dbReference type="NCBI Taxonomy" id="412755"/>
    <lineage>
        <taxon>unclassified sequences</taxon>
        <taxon>metagenomes</taxon>
        <taxon>ecological metagenomes</taxon>
    </lineage>
</organism>
<dbReference type="Gene3D" id="3.90.320.10">
    <property type="match status" value="1"/>
</dbReference>
<gene>
    <name evidence="1" type="ORF">LCGC14_1747080</name>
</gene>
<feature type="non-terminal residue" evidence="1">
    <location>
        <position position="1"/>
    </location>
</feature>
<evidence type="ECO:0000313" key="1">
    <source>
        <dbReference type="EMBL" id="KKM06123.1"/>
    </source>
</evidence>
<dbReference type="AlphaFoldDB" id="A0A0F9K4C7"/>
<dbReference type="EMBL" id="LAZR01016069">
    <property type="protein sequence ID" value="KKM06123.1"/>
    <property type="molecule type" value="Genomic_DNA"/>
</dbReference>
<proteinExistence type="predicted"/>
<protein>
    <submittedName>
        <fullName evidence="1">Uncharacterized protein</fullName>
    </submittedName>
</protein>
<name>A0A0F9K4C7_9ZZZZ</name>
<reference evidence="1" key="1">
    <citation type="journal article" date="2015" name="Nature">
        <title>Complex archaea that bridge the gap between prokaryotes and eukaryotes.</title>
        <authorList>
            <person name="Spang A."/>
            <person name="Saw J.H."/>
            <person name="Jorgensen S.L."/>
            <person name="Zaremba-Niedzwiedzka K."/>
            <person name="Martijn J."/>
            <person name="Lind A.E."/>
            <person name="van Eijk R."/>
            <person name="Schleper C."/>
            <person name="Guy L."/>
            <person name="Ettema T.J."/>
        </authorList>
    </citation>
    <scope>NUCLEOTIDE SEQUENCE</scope>
</reference>
<comment type="caution">
    <text evidence="1">The sequence shown here is derived from an EMBL/GenBank/DDBJ whole genome shotgun (WGS) entry which is preliminary data.</text>
</comment>
<dbReference type="InterPro" id="IPR011604">
    <property type="entry name" value="PDDEXK-like_dom_sf"/>
</dbReference>
<accession>A0A0F9K4C7</accession>